<evidence type="ECO:0000313" key="1">
    <source>
        <dbReference type="EMBL" id="PPS13708.1"/>
    </source>
</evidence>
<protein>
    <recommendedName>
        <fullName evidence="3">Aminotransferase-like plant mobile domain-containing protein</fullName>
    </recommendedName>
</protein>
<gene>
    <name evidence="1" type="ORF">GOBAR_AA06865</name>
</gene>
<evidence type="ECO:0000313" key="2">
    <source>
        <dbReference type="Proteomes" id="UP000239757"/>
    </source>
</evidence>
<organism evidence="1 2">
    <name type="scientific">Gossypium barbadense</name>
    <name type="common">Sea Island cotton</name>
    <name type="synonym">Hibiscus barbadensis</name>
    <dbReference type="NCBI Taxonomy" id="3634"/>
    <lineage>
        <taxon>Eukaryota</taxon>
        <taxon>Viridiplantae</taxon>
        <taxon>Streptophyta</taxon>
        <taxon>Embryophyta</taxon>
        <taxon>Tracheophyta</taxon>
        <taxon>Spermatophyta</taxon>
        <taxon>Magnoliopsida</taxon>
        <taxon>eudicotyledons</taxon>
        <taxon>Gunneridae</taxon>
        <taxon>Pentapetalae</taxon>
        <taxon>rosids</taxon>
        <taxon>malvids</taxon>
        <taxon>Malvales</taxon>
        <taxon>Malvaceae</taxon>
        <taxon>Malvoideae</taxon>
        <taxon>Gossypium</taxon>
    </lineage>
</organism>
<dbReference type="Proteomes" id="UP000239757">
    <property type="component" value="Unassembled WGS sequence"/>
</dbReference>
<dbReference type="EMBL" id="KZ663320">
    <property type="protein sequence ID" value="PPS13708.1"/>
    <property type="molecule type" value="Genomic_DNA"/>
</dbReference>
<dbReference type="AlphaFoldDB" id="A0A2P5YDN7"/>
<name>A0A2P5YDN7_GOSBA</name>
<evidence type="ECO:0008006" key="3">
    <source>
        <dbReference type="Google" id="ProtNLM"/>
    </source>
</evidence>
<proteinExistence type="predicted"/>
<reference evidence="1 2" key="1">
    <citation type="submission" date="2015-01" db="EMBL/GenBank/DDBJ databases">
        <title>Genome of allotetraploid Gossypium barbadense reveals genomic plasticity and fiber elongation in cotton evolution.</title>
        <authorList>
            <person name="Chen X."/>
            <person name="Liu X."/>
            <person name="Zhao B."/>
            <person name="Zheng H."/>
            <person name="Hu Y."/>
            <person name="Lu G."/>
            <person name="Yang C."/>
            <person name="Chen J."/>
            <person name="Shan C."/>
            <person name="Zhang L."/>
            <person name="Zhou Y."/>
            <person name="Wang L."/>
            <person name="Guo W."/>
            <person name="Bai Y."/>
            <person name="Ruan J."/>
            <person name="Shangguan X."/>
            <person name="Mao Y."/>
            <person name="Jiang J."/>
            <person name="Zhu Y."/>
            <person name="Lei J."/>
            <person name="Kang H."/>
            <person name="Chen S."/>
            <person name="He X."/>
            <person name="Wang R."/>
            <person name="Wang Y."/>
            <person name="Chen J."/>
            <person name="Wang L."/>
            <person name="Yu S."/>
            <person name="Wang B."/>
            <person name="Wei J."/>
            <person name="Song S."/>
            <person name="Lu X."/>
            <person name="Gao Z."/>
            <person name="Gu W."/>
            <person name="Deng X."/>
            <person name="Ma D."/>
            <person name="Wang S."/>
            <person name="Liang W."/>
            <person name="Fang L."/>
            <person name="Cai C."/>
            <person name="Zhu X."/>
            <person name="Zhou B."/>
            <person name="Zhang Y."/>
            <person name="Chen Z."/>
            <person name="Xu S."/>
            <person name="Zhu R."/>
            <person name="Wang S."/>
            <person name="Zhang T."/>
            <person name="Zhao G."/>
        </authorList>
    </citation>
    <scope>NUCLEOTIDE SEQUENCE [LARGE SCALE GENOMIC DNA]</scope>
    <source>
        <strain evidence="2">cv. Xinhai21</strain>
        <tissue evidence="1">Leaf</tissue>
    </source>
</reference>
<sequence>MYILIADKNHGSSYAGLPEQLEDIRLLLDQCLKAKFKWMSYVEPDIIECIQPKFLAIRSMWDTKPIWSTCTGLESLASHTYYQWRREVDNFIRRGRDERPNIGQNEVSRRYHIMHHCSTLLLPLPQHSTPHVATDVDANDEPDVTYIPSSIVTLMSSSMPISMPKLMSMYLGFTASYSYTQIVS</sequence>
<accession>A0A2P5YDN7</accession>
<dbReference type="OrthoDB" id="1002609at2759"/>